<keyword evidence="2" id="KW-1185">Reference proteome</keyword>
<sequence>MVFNLFTASPIMHLFAWEFFRIYDYLYKFSYISAIDRDIYEIFHTNVTDTTYFHAVLQKLVCVYKKLLLKITSTTASCSLEDDLDLDLEESSGDLDLDRSLAVENTQNGCSREITHETNNLIKAVESLRPYVKSRSSRTGVRQIE</sequence>
<reference evidence="1 2" key="1">
    <citation type="submission" date="2019-01" db="EMBL/GenBank/DDBJ databases">
        <title>A draft genome assembly of the solar-powered sea slug Elysia chlorotica.</title>
        <authorList>
            <person name="Cai H."/>
            <person name="Li Q."/>
            <person name="Fang X."/>
            <person name="Li J."/>
            <person name="Curtis N.E."/>
            <person name="Altenburger A."/>
            <person name="Shibata T."/>
            <person name="Feng M."/>
            <person name="Maeda T."/>
            <person name="Schwartz J.A."/>
            <person name="Shigenobu S."/>
            <person name="Lundholm N."/>
            <person name="Nishiyama T."/>
            <person name="Yang H."/>
            <person name="Hasebe M."/>
            <person name="Li S."/>
            <person name="Pierce S.K."/>
            <person name="Wang J."/>
        </authorList>
    </citation>
    <scope>NUCLEOTIDE SEQUENCE [LARGE SCALE GENOMIC DNA]</scope>
    <source>
        <strain evidence="1">EC2010</strain>
        <tissue evidence="1">Whole organism of an adult</tissue>
    </source>
</reference>
<accession>A0A3S1BJI9</accession>
<proteinExistence type="predicted"/>
<evidence type="ECO:0000313" key="2">
    <source>
        <dbReference type="Proteomes" id="UP000271974"/>
    </source>
</evidence>
<gene>
    <name evidence="1" type="ORF">EGW08_007088</name>
</gene>
<dbReference type="AlphaFoldDB" id="A0A3S1BJI9"/>
<dbReference type="Proteomes" id="UP000271974">
    <property type="component" value="Unassembled WGS sequence"/>
</dbReference>
<protein>
    <submittedName>
        <fullName evidence="1">Uncharacterized protein</fullName>
    </submittedName>
</protein>
<organism evidence="1 2">
    <name type="scientific">Elysia chlorotica</name>
    <name type="common">Eastern emerald elysia</name>
    <name type="synonym">Sea slug</name>
    <dbReference type="NCBI Taxonomy" id="188477"/>
    <lineage>
        <taxon>Eukaryota</taxon>
        <taxon>Metazoa</taxon>
        <taxon>Spiralia</taxon>
        <taxon>Lophotrochozoa</taxon>
        <taxon>Mollusca</taxon>
        <taxon>Gastropoda</taxon>
        <taxon>Heterobranchia</taxon>
        <taxon>Euthyneura</taxon>
        <taxon>Panpulmonata</taxon>
        <taxon>Sacoglossa</taxon>
        <taxon>Placobranchoidea</taxon>
        <taxon>Plakobranchidae</taxon>
        <taxon>Elysia</taxon>
    </lineage>
</organism>
<comment type="caution">
    <text evidence="1">The sequence shown here is derived from an EMBL/GenBank/DDBJ whole genome shotgun (WGS) entry which is preliminary data.</text>
</comment>
<dbReference type="EMBL" id="RQTK01000179">
    <property type="protein sequence ID" value="RUS85184.1"/>
    <property type="molecule type" value="Genomic_DNA"/>
</dbReference>
<evidence type="ECO:0000313" key="1">
    <source>
        <dbReference type="EMBL" id="RUS85184.1"/>
    </source>
</evidence>
<name>A0A3S1BJI9_ELYCH</name>